<keyword evidence="5" id="KW-1185">Reference proteome</keyword>
<evidence type="ECO:0000256" key="1">
    <source>
        <dbReference type="ARBA" id="ARBA00010945"/>
    </source>
</evidence>
<gene>
    <name evidence="4" type="primary">dinB</name>
    <name evidence="4" type="ORF">CM240_3224</name>
</gene>
<dbReference type="GO" id="GO:0003684">
    <property type="term" value="F:damaged DNA binding"/>
    <property type="evidence" value="ECO:0007669"/>
    <property type="project" value="InterPro"/>
</dbReference>
<dbReference type="eggNOG" id="COG0389">
    <property type="taxonomic scope" value="Bacteria"/>
</dbReference>
<dbReference type="KEGG" id="clt:CM240_3224"/>
<evidence type="ECO:0000259" key="3">
    <source>
        <dbReference type="PROSITE" id="PS50173"/>
    </source>
</evidence>
<reference evidence="4 5" key="1">
    <citation type="submission" date="2013-11" db="EMBL/GenBank/DDBJ databases">
        <title>Complete genome sequence of Clostridum sp. M2/40.</title>
        <authorList>
            <person name="Wibberg D."/>
            <person name="Puehler A."/>
            <person name="Schlueter A."/>
        </authorList>
    </citation>
    <scope>NUCLEOTIDE SEQUENCE [LARGE SCALE GENOMIC DNA]</scope>
    <source>
        <strain evidence="5">M2/40</strain>
    </source>
</reference>
<dbReference type="GO" id="GO:0009432">
    <property type="term" value="P:SOS response"/>
    <property type="evidence" value="ECO:0007669"/>
    <property type="project" value="TreeGrafter"/>
</dbReference>
<dbReference type="CDD" id="cd03586">
    <property type="entry name" value="PolY_Pol_IV_kappa"/>
    <property type="match status" value="1"/>
</dbReference>
<dbReference type="GO" id="GO:0006281">
    <property type="term" value="P:DNA repair"/>
    <property type="evidence" value="ECO:0007669"/>
    <property type="project" value="InterPro"/>
</dbReference>
<keyword evidence="2" id="KW-0515">Mutator protein</keyword>
<dbReference type="RefSeq" id="WP_044040508.1">
    <property type="nucleotide sequence ID" value="NZ_HG917869.1"/>
</dbReference>
<dbReference type="STRING" id="1216932.CM240_3224"/>
<comment type="similarity">
    <text evidence="1">Belongs to the DNA polymerase type-Y family.</text>
</comment>
<dbReference type="GO" id="GO:0042276">
    <property type="term" value="P:error-prone translesion synthesis"/>
    <property type="evidence" value="ECO:0007669"/>
    <property type="project" value="TreeGrafter"/>
</dbReference>
<dbReference type="AlphaFoldDB" id="W6S0A5"/>
<dbReference type="InterPro" id="IPR043128">
    <property type="entry name" value="Rev_trsase/Diguanyl_cyclase"/>
</dbReference>
<dbReference type="PATRIC" id="fig|1216932.3.peg.3197"/>
<dbReference type="InterPro" id="IPR017961">
    <property type="entry name" value="DNA_pol_Y-fam_little_finger"/>
</dbReference>
<feature type="domain" description="UmuC" evidence="3">
    <location>
        <begin position="5"/>
        <end position="191"/>
    </location>
</feature>
<name>W6S0A5_9CLOT</name>
<dbReference type="InterPro" id="IPR022880">
    <property type="entry name" value="DNApol_IV"/>
</dbReference>
<dbReference type="InterPro" id="IPR001126">
    <property type="entry name" value="UmuC"/>
</dbReference>
<evidence type="ECO:0000256" key="2">
    <source>
        <dbReference type="ARBA" id="ARBA00022457"/>
    </source>
</evidence>
<dbReference type="Proteomes" id="UP000019426">
    <property type="component" value="Chromosome M2/40_rep2"/>
</dbReference>
<proteinExistence type="inferred from homology"/>
<protein>
    <submittedName>
        <fullName evidence="4">DNA polymerase IV</fullName>
        <ecNumber evidence="4">2.7.7.7</ecNumber>
    </submittedName>
</protein>
<dbReference type="EC" id="2.7.7.7" evidence="4"/>
<dbReference type="InterPro" id="IPR036775">
    <property type="entry name" value="DNA_pol_Y-fam_lit_finger_sf"/>
</dbReference>
<evidence type="ECO:0000313" key="5">
    <source>
        <dbReference type="Proteomes" id="UP000019426"/>
    </source>
</evidence>
<evidence type="ECO:0000313" key="4">
    <source>
        <dbReference type="EMBL" id="CDM70341.1"/>
    </source>
</evidence>
<dbReference type="InterPro" id="IPR043502">
    <property type="entry name" value="DNA/RNA_pol_sf"/>
</dbReference>
<keyword evidence="4" id="KW-0548">Nucleotidyltransferase</keyword>
<dbReference type="Gene3D" id="1.10.150.20">
    <property type="entry name" value="5' to 3' exonuclease, C-terminal subdomain"/>
    <property type="match status" value="1"/>
</dbReference>
<dbReference type="PANTHER" id="PTHR11076">
    <property type="entry name" value="DNA REPAIR POLYMERASE UMUC / TRANSFERASE FAMILY MEMBER"/>
    <property type="match status" value="1"/>
</dbReference>
<dbReference type="OrthoDB" id="9808813at2"/>
<dbReference type="InterPro" id="IPR050116">
    <property type="entry name" value="DNA_polymerase-Y"/>
</dbReference>
<dbReference type="Pfam" id="PF11798">
    <property type="entry name" value="IMS_HHH"/>
    <property type="match status" value="1"/>
</dbReference>
<dbReference type="Pfam" id="PF00817">
    <property type="entry name" value="IMS"/>
    <property type="match status" value="1"/>
</dbReference>
<dbReference type="EMBL" id="HG917869">
    <property type="protein sequence ID" value="CDM70341.1"/>
    <property type="molecule type" value="Genomic_DNA"/>
</dbReference>
<dbReference type="Pfam" id="PF11799">
    <property type="entry name" value="IMS_C"/>
    <property type="match status" value="1"/>
</dbReference>
<dbReference type="Gene3D" id="3.30.70.270">
    <property type="match status" value="1"/>
</dbReference>
<dbReference type="GO" id="GO:0003887">
    <property type="term" value="F:DNA-directed DNA polymerase activity"/>
    <property type="evidence" value="ECO:0007669"/>
    <property type="project" value="UniProtKB-EC"/>
</dbReference>
<dbReference type="GO" id="GO:0005829">
    <property type="term" value="C:cytosol"/>
    <property type="evidence" value="ECO:0007669"/>
    <property type="project" value="TreeGrafter"/>
</dbReference>
<organism evidence="4 5">
    <name type="scientific">Clostridium bornimense</name>
    <dbReference type="NCBI Taxonomy" id="1216932"/>
    <lineage>
        <taxon>Bacteria</taxon>
        <taxon>Bacillati</taxon>
        <taxon>Bacillota</taxon>
        <taxon>Clostridia</taxon>
        <taxon>Eubacteriales</taxon>
        <taxon>Clostridiaceae</taxon>
        <taxon>Clostridium</taxon>
    </lineage>
</organism>
<dbReference type="PROSITE" id="PS50173">
    <property type="entry name" value="UMUC"/>
    <property type="match status" value="1"/>
</dbReference>
<sequence length="414" mass="47487">MEKIIFHIDVNSAYLSWTAAYQRQYGENNIDIRMIPSIIGGNSEDRHGIVLAKSIPAKEYNIQTGETILSALTKCPEIKIFPPNYDLFMKCSDAMYQLLCQYSPLIQRYSVDEVFMDMSHFNYNYMEKAIEIKDRIEKELGFTVNIGISTNKLLAKMASDFKNKNSIYTLFKEEIQQKLWPLSVGDLFMVGRATEKKLSQLNINTIGELAKFDVNILKNKLKSHGILIHNYANGIDNSEVRDKNYIEVKGIGNSITMSHDVNDREEALKILLSLIETAAMRLRNNASMCNVIVVSIKNSDFYRYSHQKTLEIITDSTEIIFREATKVFDDTWRGESIRQIGIRLTNLCDNEFYQRTFFDDKKVDKLRAIDKVVDDIRNKYGNTSIIRSTFINSDVKPLNGGVGETDYPMMGSIL</sequence>
<dbReference type="PANTHER" id="PTHR11076:SF33">
    <property type="entry name" value="DNA POLYMERASE KAPPA"/>
    <property type="match status" value="1"/>
</dbReference>
<dbReference type="SUPFAM" id="SSF56672">
    <property type="entry name" value="DNA/RNA polymerases"/>
    <property type="match status" value="1"/>
</dbReference>
<keyword evidence="4" id="KW-0808">Transferase</keyword>
<dbReference type="HOGENOM" id="CLU_012348_1_1_9"/>
<dbReference type="Gene3D" id="3.30.1490.100">
    <property type="entry name" value="DNA polymerase, Y-family, little finger domain"/>
    <property type="match status" value="1"/>
</dbReference>
<dbReference type="Gene3D" id="3.40.1170.60">
    <property type="match status" value="1"/>
</dbReference>
<dbReference type="SUPFAM" id="SSF100879">
    <property type="entry name" value="Lesion bypass DNA polymerase (Y-family), little finger domain"/>
    <property type="match status" value="1"/>
</dbReference>
<dbReference type="InterPro" id="IPR024728">
    <property type="entry name" value="PolY_HhH_motif"/>
</dbReference>
<accession>W6S0A5</accession>